<gene>
    <name evidence="1" type="ORF">WKV53_28340</name>
</gene>
<proteinExistence type="predicted"/>
<evidence type="ECO:0000313" key="2">
    <source>
        <dbReference type="Proteomes" id="UP001371305"/>
    </source>
</evidence>
<comment type="caution">
    <text evidence="1">The sequence shown here is derived from an EMBL/GenBank/DDBJ whole genome shotgun (WGS) entry which is preliminary data.</text>
</comment>
<organism evidence="1 2">
    <name type="scientific">Luteolibacter soli</name>
    <dbReference type="NCBI Taxonomy" id="3135280"/>
    <lineage>
        <taxon>Bacteria</taxon>
        <taxon>Pseudomonadati</taxon>
        <taxon>Verrucomicrobiota</taxon>
        <taxon>Verrucomicrobiia</taxon>
        <taxon>Verrucomicrobiales</taxon>
        <taxon>Verrucomicrobiaceae</taxon>
        <taxon>Luteolibacter</taxon>
    </lineage>
</organism>
<accession>A0ABU9B342</accession>
<dbReference type="EMBL" id="JBBUKT010000020">
    <property type="protein sequence ID" value="MEK7954459.1"/>
    <property type="molecule type" value="Genomic_DNA"/>
</dbReference>
<evidence type="ECO:0000313" key="1">
    <source>
        <dbReference type="EMBL" id="MEK7954459.1"/>
    </source>
</evidence>
<sequence length="92" mass="9950">MNVLLNSRVLVGAQHDAAAAFARRWNAGIIPQIQWLLSPSELCVLEVTASPGESLPSTSSFGNSSRPTLAIANRLEDDLRRHLGMRLSPDQG</sequence>
<dbReference type="Proteomes" id="UP001371305">
    <property type="component" value="Unassembled WGS sequence"/>
</dbReference>
<protein>
    <submittedName>
        <fullName evidence="1">Uncharacterized protein</fullName>
    </submittedName>
</protein>
<dbReference type="RefSeq" id="WP_341408230.1">
    <property type="nucleotide sequence ID" value="NZ_JBBUKT010000020.1"/>
</dbReference>
<name>A0ABU9B342_9BACT</name>
<reference evidence="1 2" key="1">
    <citation type="submission" date="2024-04" db="EMBL/GenBank/DDBJ databases">
        <title>Luteolibacter sp. isolated from soil.</title>
        <authorList>
            <person name="An J."/>
        </authorList>
    </citation>
    <scope>NUCLEOTIDE SEQUENCE [LARGE SCALE GENOMIC DNA]</scope>
    <source>
        <strain evidence="1 2">Y139</strain>
    </source>
</reference>
<keyword evidence="2" id="KW-1185">Reference proteome</keyword>